<reference evidence="1" key="1">
    <citation type="journal article" date="2020" name="Stud. Mycol.">
        <title>101 Dothideomycetes genomes: a test case for predicting lifestyles and emergence of pathogens.</title>
        <authorList>
            <person name="Haridas S."/>
            <person name="Albert R."/>
            <person name="Binder M."/>
            <person name="Bloem J."/>
            <person name="Labutti K."/>
            <person name="Salamov A."/>
            <person name="Andreopoulos B."/>
            <person name="Baker S."/>
            <person name="Barry K."/>
            <person name="Bills G."/>
            <person name="Bluhm B."/>
            <person name="Cannon C."/>
            <person name="Castanera R."/>
            <person name="Culley D."/>
            <person name="Daum C."/>
            <person name="Ezra D."/>
            <person name="Gonzalez J."/>
            <person name="Henrissat B."/>
            <person name="Kuo A."/>
            <person name="Liang C."/>
            <person name="Lipzen A."/>
            <person name="Lutzoni F."/>
            <person name="Magnuson J."/>
            <person name="Mondo S."/>
            <person name="Nolan M."/>
            <person name="Ohm R."/>
            <person name="Pangilinan J."/>
            <person name="Park H.-J."/>
            <person name="Ramirez L."/>
            <person name="Alfaro M."/>
            <person name="Sun H."/>
            <person name="Tritt A."/>
            <person name="Yoshinaga Y."/>
            <person name="Zwiers L.-H."/>
            <person name="Turgeon B."/>
            <person name="Goodwin S."/>
            <person name="Spatafora J."/>
            <person name="Crous P."/>
            <person name="Grigoriev I."/>
        </authorList>
    </citation>
    <scope>NUCLEOTIDE SEQUENCE</scope>
    <source>
        <strain evidence="1">SCOH1-5</strain>
    </source>
</reference>
<evidence type="ECO:0000313" key="2">
    <source>
        <dbReference type="Proteomes" id="UP000799539"/>
    </source>
</evidence>
<protein>
    <submittedName>
        <fullName evidence="1">Uncharacterized protein</fullName>
    </submittedName>
</protein>
<dbReference type="EMBL" id="ML992670">
    <property type="protein sequence ID" value="KAF2213467.1"/>
    <property type="molecule type" value="Genomic_DNA"/>
</dbReference>
<evidence type="ECO:0000313" key="1">
    <source>
        <dbReference type="EMBL" id="KAF2213467.1"/>
    </source>
</evidence>
<proteinExistence type="predicted"/>
<accession>A0A6A6FJ69</accession>
<organism evidence="1 2">
    <name type="scientific">Cercospora zeae-maydis SCOH1-5</name>
    <dbReference type="NCBI Taxonomy" id="717836"/>
    <lineage>
        <taxon>Eukaryota</taxon>
        <taxon>Fungi</taxon>
        <taxon>Dikarya</taxon>
        <taxon>Ascomycota</taxon>
        <taxon>Pezizomycotina</taxon>
        <taxon>Dothideomycetes</taxon>
        <taxon>Dothideomycetidae</taxon>
        <taxon>Mycosphaerellales</taxon>
        <taxon>Mycosphaerellaceae</taxon>
        <taxon>Cercospora</taxon>
    </lineage>
</organism>
<dbReference type="AlphaFoldDB" id="A0A6A6FJ69"/>
<keyword evidence="2" id="KW-1185">Reference proteome</keyword>
<gene>
    <name evidence="1" type="ORF">CERZMDRAFT_83639</name>
</gene>
<name>A0A6A6FJ69_9PEZI</name>
<sequence length="148" mass="17369">MRRESHLQFCLSQVHPQTTSFEVTRRVHGTMQDTHLGRDDMLLFPYMYNQDTIPSGFLRSRIFGDHRYGHSRKHRENQCFVNERISEHSNSMIADRCFWRRFDEDDILWLNDGIVCAALYLERGRRFGVSDVTLVLLDPGTLYALATG</sequence>
<dbReference type="Proteomes" id="UP000799539">
    <property type="component" value="Unassembled WGS sequence"/>
</dbReference>